<dbReference type="InterPro" id="IPR025997">
    <property type="entry name" value="SBP_2_dom"/>
</dbReference>
<feature type="chain" id="PRO_5019815178" evidence="4">
    <location>
        <begin position="25"/>
        <end position="357"/>
    </location>
</feature>
<evidence type="ECO:0000256" key="1">
    <source>
        <dbReference type="ARBA" id="ARBA00004196"/>
    </source>
</evidence>
<dbReference type="Gene3D" id="3.40.50.2300">
    <property type="match status" value="2"/>
</dbReference>
<feature type="signal peptide" evidence="4">
    <location>
        <begin position="1"/>
        <end position="24"/>
    </location>
</feature>
<comment type="similarity">
    <text evidence="2">Belongs to the bacterial solute-binding protein 2 family.</text>
</comment>
<dbReference type="InterPro" id="IPR028082">
    <property type="entry name" value="Peripla_BP_I"/>
</dbReference>
<dbReference type="AlphaFoldDB" id="A0A498D3I9"/>
<feature type="compositionally biased region" description="Low complexity" evidence="3">
    <location>
        <begin position="28"/>
        <end position="53"/>
    </location>
</feature>
<name>A0A498D3I9_9FIRM</name>
<evidence type="ECO:0000259" key="5">
    <source>
        <dbReference type="Pfam" id="PF13407"/>
    </source>
</evidence>
<keyword evidence="4" id="KW-0732">Signal</keyword>
<organism evidence="6 7">
    <name type="scientific">Anaerotruncus massiliensis</name>
    <name type="common">ex Liu et al. 2021</name>
    <dbReference type="NCBI Taxonomy" id="2321404"/>
    <lineage>
        <taxon>Bacteria</taxon>
        <taxon>Bacillati</taxon>
        <taxon>Bacillota</taxon>
        <taxon>Clostridia</taxon>
        <taxon>Eubacteriales</taxon>
        <taxon>Oscillospiraceae</taxon>
        <taxon>Anaerotruncus</taxon>
    </lineage>
</organism>
<reference evidence="6 7" key="1">
    <citation type="submission" date="2018-10" db="EMBL/GenBank/DDBJ databases">
        <title>Anaerotruncus faecis sp. nov., isolated from human feces.</title>
        <authorList>
            <person name="Wang Y.-J."/>
        </authorList>
    </citation>
    <scope>NUCLEOTIDE SEQUENCE [LARGE SCALE GENOMIC DNA]</scope>
    <source>
        <strain evidence="6 7">22A2-44</strain>
    </source>
</reference>
<feature type="region of interest" description="Disordered" evidence="3">
    <location>
        <begin position="28"/>
        <end position="55"/>
    </location>
</feature>
<dbReference type="GO" id="GO:0030246">
    <property type="term" value="F:carbohydrate binding"/>
    <property type="evidence" value="ECO:0007669"/>
    <property type="project" value="TreeGrafter"/>
</dbReference>
<feature type="domain" description="Periplasmic binding protein" evidence="5">
    <location>
        <begin position="65"/>
        <end position="331"/>
    </location>
</feature>
<dbReference type="Proteomes" id="UP000276301">
    <property type="component" value="Unassembled WGS sequence"/>
</dbReference>
<accession>A0A498D3I9</accession>
<dbReference type="RefSeq" id="WP_121586052.1">
    <property type="nucleotide sequence ID" value="NZ_RCHT01000002.1"/>
</dbReference>
<keyword evidence="7" id="KW-1185">Reference proteome</keyword>
<comment type="caution">
    <text evidence="6">The sequence shown here is derived from an EMBL/GenBank/DDBJ whole genome shotgun (WGS) entry which is preliminary data.</text>
</comment>
<protein>
    <submittedName>
        <fullName evidence="6">LacI family transcriptional regulator</fullName>
    </submittedName>
</protein>
<dbReference type="EMBL" id="RCHT01000002">
    <property type="protein sequence ID" value="RLL13830.1"/>
    <property type="molecule type" value="Genomic_DNA"/>
</dbReference>
<evidence type="ECO:0000256" key="2">
    <source>
        <dbReference type="ARBA" id="ARBA00007639"/>
    </source>
</evidence>
<evidence type="ECO:0000313" key="7">
    <source>
        <dbReference type="Proteomes" id="UP000276301"/>
    </source>
</evidence>
<proteinExistence type="inferred from homology"/>
<dbReference type="SUPFAM" id="SSF53822">
    <property type="entry name" value="Periplasmic binding protein-like I"/>
    <property type="match status" value="1"/>
</dbReference>
<dbReference type="PANTHER" id="PTHR30036:SF7">
    <property type="entry name" value="ABC TRANSPORTER PERIPLASMIC-BINDING PROTEIN YPHF"/>
    <property type="match status" value="1"/>
</dbReference>
<evidence type="ECO:0000313" key="6">
    <source>
        <dbReference type="EMBL" id="RLL13830.1"/>
    </source>
</evidence>
<sequence>MKRTLAILLALTMAVTLLASCAQSAPAGPAPAPESVAEPAAAPETQPDAAEPAPAEKKDVVIAGIYKFADATWFINEGVAAGEKVKELGAKDWMYLDAKDDGNLFLQMVDTVIAQKVDGVICCPPDQTLSQVAVEKLEKAGIPVLAADDALIDDAGNKIAPWVGIDAYMIGQESAKWLVNYMQENNLVDDPECGIMIMTTDTVTSCIPRSEGQLDIIAEMLPDFPADHIFKTDYKMDLNVAFQSANGVIVANPQIKKWMVLTTGDEGTVGATRAIEQAGLADGSCTVGLGGYLAPAEFEKGSCFKAAAYFSALEVGRISAEHIMMMVNGEEPPKETAVSCIMVTKDNYKEAMPEYLQ</sequence>
<gene>
    <name evidence="6" type="ORF">D4A47_02775</name>
</gene>
<dbReference type="InterPro" id="IPR050555">
    <property type="entry name" value="Bact_Solute-Bind_Prot2"/>
</dbReference>
<comment type="subcellular location">
    <subcellularLocation>
        <location evidence="1">Cell envelope</location>
    </subcellularLocation>
</comment>
<evidence type="ECO:0000256" key="3">
    <source>
        <dbReference type="SAM" id="MobiDB-lite"/>
    </source>
</evidence>
<dbReference type="PANTHER" id="PTHR30036">
    <property type="entry name" value="D-XYLOSE-BINDING PERIPLASMIC PROTEIN"/>
    <property type="match status" value="1"/>
</dbReference>
<evidence type="ECO:0000256" key="4">
    <source>
        <dbReference type="SAM" id="SignalP"/>
    </source>
</evidence>
<dbReference type="PROSITE" id="PS51257">
    <property type="entry name" value="PROKAR_LIPOPROTEIN"/>
    <property type="match status" value="1"/>
</dbReference>
<dbReference type="Pfam" id="PF13407">
    <property type="entry name" value="Peripla_BP_4"/>
    <property type="match status" value="1"/>
</dbReference>
<dbReference type="GO" id="GO:0030288">
    <property type="term" value="C:outer membrane-bounded periplasmic space"/>
    <property type="evidence" value="ECO:0007669"/>
    <property type="project" value="TreeGrafter"/>
</dbReference>